<comment type="caution">
    <text evidence="8">The sequence shown here is derived from an EMBL/GenBank/DDBJ whole genome shotgun (WGS) entry which is preliminary data.</text>
</comment>
<comment type="subunit">
    <text evidence="7">Part of the 50S ribosomal subunit.</text>
</comment>
<dbReference type="SUPFAM" id="SSF143800">
    <property type="entry name" value="L28p-like"/>
    <property type="match status" value="1"/>
</dbReference>
<dbReference type="PRINTS" id="PR01249">
    <property type="entry name" value="RIBOSOMALL31"/>
</dbReference>
<keyword evidence="9" id="KW-1185">Reference proteome</keyword>
<accession>A0A4Z0D9E5</accession>
<dbReference type="HAMAP" id="MF_00501">
    <property type="entry name" value="Ribosomal_bL31_1"/>
    <property type="match status" value="1"/>
</dbReference>
<evidence type="ECO:0000313" key="9">
    <source>
        <dbReference type="Proteomes" id="UP000298381"/>
    </source>
</evidence>
<dbReference type="PANTHER" id="PTHR33280:SF1">
    <property type="entry name" value="LARGE RIBOSOMAL SUBUNIT PROTEIN BL31C"/>
    <property type="match status" value="1"/>
</dbReference>
<organism evidence="8 9">
    <name type="scientific">Soehngenia longivitae</name>
    <dbReference type="NCBI Taxonomy" id="2562294"/>
    <lineage>
        <taxon>Bacteria</taxon>
        <taxon>Bacillati</taxon>
        <taxon>Bacillota</taxon>
        <taxon>Tissierellia</taxon>
        <taxon>Tissierellales</taxon>
        <taxon>Tissierellaceae</taxon>
        <taxon>Soehngenia</taxon>
    </lineage>
</organism>
<dbReference type="Gene3D" id="4.10.830.30">
    <property type="entry name" value="Ribosomal protein L31"/>
    <property type="match status" value="1"/>
</dbReference>
<keyword evidence="4 7" id="KW-0689">Ribosomal protein</keyword>
<dbReference type="GO" id="GO:0046872">
    <property type="term" value="F:metal ion binding"/>
    <property type="evidence" value="ECO:0007669"/>
    <property type="project" value="UniProtKB-KW"/>
</dbReference>
<keyword evidence="3 7" id="KW-0694">RNA-binding</keyword>
<evidence type="ECO:0000256" key="5">
    <source>
        <dbReference type="ARBA" id="ARBA00023274"/>
    </source>
</evidence>
<keyword evidence="7" id="KW-0479">Metal-binding</keyword>
<dbReference type="PROSITE" id="PS01143">
    <property type="entry name" value="RIBOSOMAL_L31"/>
    <property type="match status" value="1"/>
</dbReference>
<dbReference type="EMBL" id="SRIB01000002">
    <property type="protein sequence ID" value="TFZ41494.1"/>
    <property type="molecule type" value="Genomic_DNA"/>
</dbReference>
<dbReference type="NCBIfam" id="TIGR00105">
    <property type="entry name" value="L31"/>
    <property type="match status" value="1"/>
</dbReference>
<name>A0A4Z0D9E5_9FIRM</name>
<evidence type="ECO:0000256" key="7">
    <source>
        <dbReference type="HAMAP-Rule" id="MF_00501"/>
    </source>
</evidence>
<feature type="binding site" evidence="7">
    <location>
        <position position="16"/>
    </location>
    <ligand>
        <name>Zn(2+)</name>
        <dbReference type="ChEBI" id="CHEBI:29105"/>
    </ligand>
</feature>
<evidence type="ECO:0000256" key="1">
    <source>
        <dbReference type="ARBA" id="ARBA00009296"/>
    </source>
</evidence>
<feature type="binding site" evidence="7">
    <location>
        <position position="18"/>
    </location>
    <ligand>
        <name>Zn(2+)</name>
        <dbReference type="ChEBI" id="CHEBI:29105"/>
    </ligand>
</feature>
<comment type="similarity">
    <text evidence="1 7">Belongs to the bacterial ribosomal protein bL31 family. Type A subfamily.</text>
</comment>
<dbReference type="InterPro" id="IPR034704">
    <property type="entry name" value="Ribosomal_bL28/bL31-like_sf"/>
</dbReference>
<dbReference type="GO" id="GO:0019843">
    <property type="term" value="F:rRNA binding"/>
    <property type="evidence" value="ECO:0007669"/>
    <property type="project" value="UniProtKB-KW"/>
</dbReference>
<dbReference type="GO" id="GO:1990904">
    <property type="term" value="C:ribonucleoprotein complex"/>
    <property type="evidence" value="ECO:0007669"/>
    <property type="project" value="UniProtKB-KW"/>
</dbReference>
<dbReference type="InterPro" id="IPR027491">
    <property type="entry name" value="Ribosomal_bL31_A"/>
</dbReference>
<keyword evidence="2 7" id="KW-0699">rRNA-binding</keyword>
<dbReference type="PANTHER" id="PTHR33280">
    <property type="entry name" value="50S RIBOSOMAL PROTEIN L31, CHLOROPLASTIC"/>
    <property type="match status" value="1"/>
</dbReference>
<evidence type="ECO:0000313" key="8">
    <source>
        <dbReference type="EMBL" id="TFZ41494.1"/>
    </source>
</evidence>
<gene>
    <name evidence="7 8" type="primary">rpmE</name>
    <name evidence="8" type="ORF">E4100_02625</name>
</gene>
<feature type="binding site" evidence="7">
    <location>
        <position position="39"/>
    </location>
    <ligand>
        <name>Zn(2+)</name>
        <dbReference type="ChEBI" id="CHEBI:29105"/>
    </ligand>
</feature>
<dbReference type="InterPro" id="IPR002150">
    <property type="entry name" value="Ribosomal_bL31"/>
</dbReference>
<dbReference type="Pfam" id="PF01197">
    <property type="entry name" value="Ribosomal_L31"/>
    <property type="match status" value="1"/>
</dbReference>
<protein>
    <recommendedName>
        <fullName evidence="6 7">Large ribosomal subunit protein bL31</fullName>
    </recommendedName>
</protein>
<dbReference type="RefSeq" id="WP_135270482.1">
    <property type="nucleotide sequence ID" value="NZ_SRIB01000002.1"/>
</dbReference>
<dbReference type="AlphaFoldDB" id="A0A4Z0D9E5"/>
<dbReference type="GO" id="GO:0005840">
    <property type="term" value="C:ribosome"/>
    <property type="evidence" value="ECO:0007669"/>
    <property type="project" value="UniProtKB-KW"/>
</dbReference>
<dbReference type="GO" id="GO:0003735">
    <property type="term" value="F:structural constituent of ribosome"/>
    <property type="evidence" value="ECO:0007669"/>
    <property type="project" value="InterPro"/>
</dbReference>
<reference evidence="8 9" key="1">
    <citation type="submission" date="2019-03" db="EMBL/GenBank/DDBJ databases">
        <title>Draft genome sequence data and analysis of a Fermenting Bacterium, Soehngenia longevitae strain 1933PT, isolated from petroleum reservoir in Azerbaijan.</title>
        <authorList>
            <person name="Grouzdev D.S."/>
            <person name="Bidzhieva S.K."/>
            <person name="Sokolova D.S."/>
            <person name="Tourova T.P."/>
            <person name="Poltaraus A.B."/>
            <person name="Nazina T.N."/>
        </authorList>
    </citation>
    <scope>NUCLEOTIDE SEQUENCE [LARGE SCALE GENOMIC DNA]</scope>
    <source>
        <strain evidence="8 9">1933P</strain>
    </source>
</reference>
<feature type="binding site" evidence="7">
    <location>
        <position position="36"/>
    </location>
    <ligand>
        <name>Zn(2+)</name>
        <dbReference type="ChEBI" id="CHEBI:29105"/>
    </ligand>
</feature>
<dbReference type="GO" id="GO:0006412">
    <property type="term" value="P:translation"/>
    <property type="evidence" value="ECO:0007669"/>
    <property type="project" value="UniProtKB-UniRule"/>
</dbReference>
<sequence length="66" mass="7581">MKPNIHPEYKQATVTCACGNTFKTGSTKEELRVEICSECHPFFTGKQKLVERGGRVEKFKKKYNID</sequence>
<evidence type="ECO:0000256" key="2">
    <source>
        <dbReference type="ARBA" id="ARBA00022730"/>
    </source>
</evidence>
<dbReference type="OrthoDB" id="9803251at2"/>
<dbReference type="NCBIfam" id="NF000612">
    <property type="entry name" value="PRK00019.1"/>
    <property type="match status" value="1"/>
</dbReference>
<keyword evidence="7" id="KW-0862">Zinc</keyword>
<evidence type="ECO:0000256" key="3">
    <source>
        <dbReference type="ARBA" id="ARBA00022884"/>
    </source>
</evidence>
<dbReference type="NCBIfam" id="NF001809">
    <property type="entry name" value="PRK00528.1"/>
    <property type="match status" value="1"/>
</dbReference>
<proteinExistence type="inferred from homology"/>
<evidence type="ECO:0000256" key="4">
    <source>
        <dbReference type="ARBA" id="ARBA00022980"/>
    </source>
</evidence>
<evidence type="ECO:0000256" key="6">
    <source>
        <dbReference type="ARBA" id="ARBA00035687"/>
    </source>
</evidence>
<dbReference type="InterPro" id="IPR042105">
    <property type="entry name" value="Ribosomal_bL31_sf"/>
</dbReference>
<comment type="function">
    <text evidence="7">Binds the 23S rRNA.</text>
</comment>
<dbReference type="Proteomes" id="UP000298381">
    <property type="component" value="Unassembled WGS sequence"/>
</dbReference>
<comment type="cofactor">
    <cofactor evidence="7">
        <name>Zn(2+)</name>
        <dbReference type="ChEBI" id="CHEBI:29105"/>
    </cofactor>
    <text evidence="7">Binds 1 zinc ion per subunit.</text>
</comment>
<keyword evidence="5 7" id="KW-0687">Ribonucleoprotein</keyword>